<feature type="transmembrane region" description="Helical" evidence="7">
    <location>
        <begin position="414"/>
        <end position="431"/>
    </location>
</feature>
<reference evidence="8 9" key="1">
    <citation type="submission" date="2018-06" db="EMBL/GenBank/DDBJ databases">
        <authorList>
            <consortium name="Pathogen Informatics"/>
            <person name="Doyle S."/>
        </authorList>
    </citation>
    <scope>NUCLEOTIDE SEQUENCE [LARGE SCALE GENOMIC DNA]</scope>
    <source>
        <strain evidence="8 9">NCTC12157</strain>
    </source>
</reference>
<dbReference type="PANTHER" id="PTHR30341">
    <property type="entry name" value="SODIUM ION/PROTON ANTIPORTER NHAA-RELATED"/>
    <property type="match status" value="1"/>
</dbReference>
<dbReference type="Pfam" id="PF06965">
    <property type="entry name" value="Na_H_antiport_1"/>
    <property type="match status" value="1"/>
</dbReference>
<evidence type="ECO:0000313" key="9">
    <source>
        <dbReference type="Proteomes" id="UP000254304"/>
    </source>
</evidence>
<evidence type="ECO:0000256" key="2">
    <source>
        <dbReference type="ARBA" id="ARBA00022475"/>
    </source>
</evidence>
<keyword evidence="6 7" id="KW-0739">Sodium transport</keyword>
<evidence type="ECO:0000256" key="4">
    <source>
        <dbReference type="ARBA" id="ARBA00022989"/>
    </source>
</evidence>
<feature type="transmembrane region" description="Helical" evidence="7">
    <location>
        <begin position="233"/>
        <end position="250"/>
    </location>
</feature>
<comment type="similarity">
    <text evidence="7">Belongs to the NhaA Na(+)/H(+) (TC 2.A.33) antiporter family.</text>
</comment>
<feature type="transmembrane region" description="Helical" evidence="7">
    <location>
        <begin position="146"/>
        <end position="166"/>
    </location>
</feature>
<proteinExistence type="inferred from homology"/>
<dbReference type="PANTHER" id="PTHR30341:SF0">
    <property type="entry name" value="NA(+)_H(+) ANTIPORTER NHAA"/>
    <property type="match status" value="1"/>
</dbReference>
<keyword evidence="2 7" id="KW-1003">Cell membrane</keyword>
<evidence type="ECO:0000313" key="8">
    <source>
        <dbReference type="EMBL" id="STQ46366.1"/>
    </source>
</evidence>
<dbReference type="NCBIfam" id="NF007111">
    <property type="entry name" value="PRK09560.1"/>
    <property type="match status" value="1"/>
</dbReference>
<dbReference type="AlphaFoldDB" id="A0A377NK80"/>
<dbReference type="NCBIfam" id="TIGR00773">
    <property type="entry name" value="NhaA"/>
    <property type="match status" value="1"/>
</dbReference>
<comment type="subcellular location">
    <subcellularLocation>
        <location evidence="1">Cell inner membrane</location>
        <topology evidence="1">Multi-pass membrane protein</topology>
    </subcellularLocation>
    <subcellularLocation>
        <location evidence="7">Cell membrane</location>
        <topology evidence="7">Multi-pass membrane protein</topology>
    </subcellularLocation>
</comment>
<feature type="transmembrane region" description="Helical" evidence="7">
    <location>
        <begin position="205"/>
        <end position="226"/>
    </location>
</feature>
<protein>
    <recommendedName>
        <fullName evidence="7">Na(+)/H(+) antiporter NhaA</fullName>
    </recommendedName>
    <alternativeName>
        <fullName evidence="7">Sodium/proton antiporter NhaA</fullName>
    </alternativeName>
</protein>
<feature type="transmembrane region" description="Helical" evidence="7">
    <location>
        <begin position="178"/>
        <end position="199"/>
    </location>
</feature>
<dbReference type="Gene3D" id="1.20.1530.10">
    <property type="entry name" value="Na+/H+ antiporter like domain"/>
    <property type="match status" value="1"/>
</dbReference>
<dbReference type="GO" id="GO:0005886">
    <property type="term" value="C:plasma membrane"/>
    <property type="evidence" value="ECO:0007669"/>
    <property type="project" value="UniProtKB-SubCell"/>
</dbReference>
<evidence type="ECO:0000256" key="6">
    <source>
        <dbReference type="ARBA" id="ARBA00023201"/>
    </source>
</evidence>
<feature type="transmembrane region" description="Helical" evidence="7">
    <location>
        <begin position="256"/>
        <end position="288"/>
    </location>
</feature>
<evidence type="ECO:0000256" key="3">
    <source>
        <dbReference type="ARBA" id="ARBA00022692"/>
    </source>
</evidence>
<evidence type="ECO:0000256" key="7">
    <source>
        <dbReference type="HAMAP-Rule" id="MF_01844"/>
    </source>
</evidence>
<feature type="transmembrane region" description="Helical" evidence="7">
    <location>
        <begin position="309"/>
        <end position="330"/>
    </location>
</feature>
<dbReference type="GO" id="GO:0015385">
    <property type="term" value="F:sodium:proton antiporter activity"/>
    <property type="evidence" value="ECO:0007669"/>
    <property type="project" value="UniProtKB-UniRule"/>
</dbReference>
<gene>
    <name evidence="7 8" type="primary">nhaA</name>
    <name evidence="8" type="ORF">NCTC12157_04140</name>
</gene>
<dbReference type="EMBL" id="UGGO01000001">
    <property type="protein sequence ID" value="STQ46366.1"/>
    <property type="molecule type" value="Genomic_DNA"/>
</dbReference>
<comment type="function">
    <text evidence="7">Na(+)/H(+) antiporter that extrudes sodium in exchange for external protons.</text>
</comment>
<evidence type="ECO:0000256" key="1">
    <source>
        <dbReference type="ARBA" id="ARBA00004429"/>
    </source>
</evidence>
<keyword evidence="7" id="KW-0813">Transport</keyword>
<organism evidence="8 9">
    <name type="scientific">Ewingella americana</name>
    <dbReference type="NCBI Taxonomy" id="41202"/>
    <lineage>
        <taxon>Bacteria</taxon>
        <taxon>Pseudomonadati</taxon>
        <taxon>Pseudomonadota</taxon>
        <taxon>Gammaproteobacteria</taxon>
        <taxon>Enterobacterales</taxon>
        <taxon>Yersiniaceae</taxon>
        <taxon>Ewingella</taxon>
    </lineage>
</organism>
<dbReference type="InterPro" id="IPR023171">
    <property type="entry name" value="Na/H_antiporter_dom_sf"/>
</dbReference>
<dbReference type="GO" id="GO:0006885">
    <property type="term" value="P:regulation of pH"/>
    <property type="evidence" value="ECO:0007669"/>
    <property type="project" value="UniProtKB-UniRule"/>
</dbReference>
<keyword evidence="4 7" id="KW-1133">Transmembrane helix</keyword>
<evidence type="ECO:0000256" key="5">
    <source>
        <dbReference type="ARBA" id="ARBA00023136"/>
    </source>
</evidence>
<accession>A0A377NK80</accession>
<dbReference type="HAMAP" id="MF_01844">
    <property type="entry name" value="NhaA"/>
    <property type="match status" value="1"/>
</dbReference>
<keyword evidence="7" id="KW-0406">Ion transport</keyword>
<keyword evidence="5 7" id="KW-0472">Membrane</keyword>
<keyword evidence="7" id="KW-0050">Antiport</keyword>
<feature type="transmembrane region" description="Helical" evidence="7">
    <location>
        <begin position="110"/>
        <end position="126"/>
    </location>
</feature>
<name>A0A377NK80_9GAMM</name>
<keyword evidence="7" id="KW-0915">Sodium</keyword>
<keyword evidence="3 7" id="KW-0812">Transmembrane</keyword>
<dbReference type="Proteomes" id="UP000254304">
    <property type="component" value="Unassembled WGS sequence"/>
</dbReference>
<feature type="transmembrane region" description="Helical" evidence="7">
    <location>
        <begin position="379"/>
        <end position="402"/>
    </location>
</feature>
<feature type="transmembrane region" description="Helical" evidence="7">
    <location>
        <begin position="59"/>
        <end position="81"/>
    </location>
</feature>
<comment type="catalytic activity">
    <reaction evidence="7">
        <text>Na(+)(in) + 2 H(+)(out) = Na(+)(out) + 2 H(+)(in)</text>
        <dbReference type="Rhea" id="RHEA:29251"/>
        <dbReference type="ChEBI" id="CHEBI:15378"/>
        <dbReference type="ChEBI" id="CHEBI:29101"/>
    </reaction>
</comment>
<feature type="transmembrane region" description="Helical" evidence="7">
    <location>
        <begin position="342"/>
        <end position="367"/>
    </location>
</feature>
<sequence length="444" mass="47309">MALQKCNLTYNSVKPSYEAAIIDFFRALLLAIIRHNCAARGCATPFNRSLKVSNIIRQFLRMEAAGGIVLIVAAIIALVMANTPMQGLYQAFLDIPVTLRFADLLIDKPLLLWINDGLMAVFFLMIGLEVKRELREGNLANREQALFPAIAAVGGMVAPAVIYLMFNGADEVARQGWAIPAATDIAFALGVMALLGSRVPTGLKVFLLALAIIDDLGAIVIIALFYSHDISGVALGLAALSIAVLAWLNWRGVGKLTPYLLVGAVLWVCVLKSGIHATLAGVILGFFIPLETKQKVSPARRLEHGIHPYVAWFILPVFAFANAGVSLQGVSAESVFSLLPMGIAAGLLLGKPIGIMIFSGIAVKLGIARLPEGINFKQIAGVSVLCGIGFTMSIFIASLAFVKADPELLTYSKIGILLGSTVSAVLGYLLLNKLLPKKAPRHGA</sequence>
<dbReference type="NCBIfam" id="NF007112">
    <property type="entry name" value="PRK09561.1"/>
    <property type="match status" value="1"/>
</dbReference>
<dbReference type="InterPro" id="IPR004670">
    <property type="entry name" value="NhaA"/>
</dbReference>